<sequence length="229" mass="24932">MGETSRSNQSATTDRGAKEANRPPMSRSVRLSTHLVARAALLTAVGAILSALWFPIYQLTQSGGSVWVWTDAPDPRVSVPTGTSLEFLQPAHSVQYIVDALPWWLRLLTTMPSALAYLSVGIGAVMLRRLVLTIREGRPFDRRNPRRIGVIAIMVAVGTSVTALVEGFAGRAVVHHVADVTDTPSLVDTIWSYFPRYEFEPLVVAAAIAVVAIAFRRGQQLTKDVEGLV</sequence>
<keyword evidence="2" id="KW-0812">Transmembrane</keyword>
<dbReference type="RefSeq" id="WP_192754433.1">
    <property type="nucleotide sequence ID" value="NZ_BAABJL010000042.1"/>
</dbReference>
<feature type="transmembrane region" description="Helical" evidence="2">
    <location>
        <begin position="194"/>
        <end position="215"/>
    </location>
</feature>
<keyword evidence="2" id="KW-1133">Transmembrane helix</keyword>
<dbReference type="Proteomes" id="UP000638648">
    <property type="component" value="Unassembled WGS sequence"/>
</dbReference>
<feature type="transmembrane region" description="Helical" evidence="2">
    <location>
        <begin position="148"/>
        <end position="174"/>
    </location>
</feature>
<evidence type="ECO:0000256" key="2">
    <source>
        <dbReference type="SAM" id="Phobius"/>
    </source>
</evidence>
<protein>
    <recommendedName>
        <fullName evidence="5">DUF2975 domain-containing protein</fullName>
    </recommendedName>
</protein>
<evidence type="ECO:0000313" key="3">
    <source>
        <dbReference type="EMBL" id="MBE1611183.1"/>
    </source>
</evidence>
<comment type="caution">
    <text evidence="3">The sequence shown here is derived from an EMBL/GenBank/DDBJ whole genome shotgun (WGS) entry which is preliminary data.</text>
</comment>
<proteinExistence type="predicted"/>
<gene>
    <name evidence="3" type="ORF">HEB94_008031</name>
</gene>
<feature type="compositionally biased region" description="Polar residues" evidence="1">
    <location>
        <begin position="1"/>
        <end position="13"/>
    </location>
</feature>
<feature type="transmembrane region" description="Helical" evidence="2">
    <location>
        <begin position="103"/>
        <end position="127"/>
    </location>
</feature>
<dbReference type="AlphaFoldDB" id="A0A927N562"/>
<feature type="transmembrane region" description="Helical" evidence="2">
    <location>
        <begin position="35"/>
        <end position="56"/>
    </location>
</feature>
<evidence type="ECO:0008006" key="5">
    <source>
        <dbReference type="Google" id="ProtNLM"/>
    </source>
</evidence>
<evidence type="ECO:0000313" key="4">
    <source>
        <dbReference type="Proteomes" id="UP000638648"/>
    </source>
</evidence>
<organism evidence="3 4">
    <name type="scientific">Actinopolymorpha pittospori</name>
    <dbReference type="NCBI Taxonomy" id="648752"/>
    <lineage>
        <taxon>Bacteria</taxon>
        <taxon>Bacillati</taxon>
        <taxon>Actinomycetota</taxon>
        <taxon>Actinomycetes</taxon>
        <taxon>Propionibacteriales</taxon>
        <taxon>Actinopolymorphaceae</taxon>
        <taxon>Actinopolymorpha</taxon>
    </lineage>
</organism>
<keyword evidence="4" id="KW-1185">Reference proteome</keyword>
<feature type="region of interest" description="Disordered" evidence="1">
    <location>
        <begin position="1"/>
        <end position="25"/>
    </location>
</feature>
<name>A0A927N562_9ACTN</name>
<dbReference type="EMBL" id="JADBEM010000001">
    <property type="protein sequence ID" value="MBE1611183.1"/>
    <property type="molecule type" value="Genomic_DNA"/>
</dbReference>
<accession>A0A927N562</accession>
<keyword evidence="2" id="KW-0472">Membrane</keyword>
<evidence type="ECO:0000256" key="1">
    <source>
        <dbReference type="SAM" id="MobiDB-lite"/>
    </source>
</evidence>
<reference evidence="3" key="1">
    <citation type="submission" date="2020-10" db="EMBL/GenBank/DDBJ databases">
        <title>Sequencing the genomes of 1000 actinobacteria strains.</title>
        <authorList>
            <person name="Klenk H.-P."/>
        </authorList>
    </citation>
    <scope>NUCLEOTIDE SEQUENCE</scope>
    <source>
        <strain evidence="3">DSM 45354</strain>
    </source>
</reference>